<gene>
    <name evidence="1" type="ORF">SAMN04488591_0359</name>
</gene>
<protein>
    <submittedName>
        <fullName evidence="1">Uncharacterized protein</fullName>
    </submittedName>
</protein>
<name>A0A1I6FUV0_9MICO</name>
<accession>A0A1I6FUV0</accession>
<proteinExistence type="predicted"/>
<evidence type="ECO:0000313" key="2">
    <source>
        <dbReference type="Proteomes" id="UP000198877"/>
    </source>
</evidence>
<dbReference type="PROSITE" id="PS51318">
    <property type="entry name" value="TAT"/>
    <property type="match status" value="1"/>
</dbReference>
<dbReference type="AlphaFoldDB" id="A0A1I6FUV0"/>
<sequence length="215" mass="21622">MENKSRSPREVGRRAVVKGAAWSMPVIAAASAMPLATASAPACPTCIKAGFPLVGGVVSGAWTSVALVAGNKGTIAFPSIFGLDATACGISWTNIFQPAFTYVVTQATLRMSDGKTYNSTVGLAAGAGNVSTVGAMPGAFVFNNVSLPNGGSVAGIPPYPVVPTTLTVTVTTTLQYGLGLSIQCPTTLVWNLHGLATGLVLLGTGSVNFTGTATV</sequence>
<dbReference type="EMBL" id="FOYR01000001">
    <property type="protein sequence ID" value="SFR33691.1"/>
    <property type="molecule type" value="Genomic_DNA"/>
</dbReference>
<organism evidence="1 2">
    <name type="scientific">Microbacterium azadirachtae</name>
    <dbReference type="NCBI Taxonomy" id="582680"/>
    <lineage>
        <taxon>Bacteria</taxon>
        <taxon>Bacillati</taxon>
        <taxon>Actinomycetota</taxon>
        <taxon>Actinomycetes</taxon>
        <taxon>Micrococcales</taxon>
        <taxon>Microbacteriaceae</taxon>
        <taxon>Microbacterium</taxon>
    </lineage>
</organism>
<reference evidence="2" key="1">
    <citation type="submission" date="2016-10" db="EMBL/GenBank/DDBJ databases">
        <authorList>
            <person name="Varghese N."/>
            <person name="Submissions S."/>
        </authorList>
    </citation>
    <scope>NUCLEOTIDE SEQUENCE [LARGE SCALE GENOMIC DNA]</scope>
    <source>
        <strain evidence="2">CL127</strain>
    </source>
</reference>
<evidence type="ECO:0000313" key="1">
    <source>
        <dbReference type="EMBL" id="SFR33691.1"/>
    </source>
</evidence>
<dbReference type="Proteomes" id="UP000198877">
    <property type="component" value="Unassembled WGS sequence"/>
</dbReference>
<dbReference type="InterPro" id="IPR006311">
    <property type="entry name" value="TAT_signal"/>
</dbReference>